<keyword evidence="6" id="KW-0539">Nucleus</keyword>
<keyword evidence="4 7" id="KW-0863">Zinc-finger</keyword>
<evidence type="ECO:0000256" key="1">
    <source>
        <dbReference type="ARBA" id="ARBA00004123"/>
    </source>
</evidence>
<evidence type="ECO:0000256" key="7">
    <source>
        <dbReference type="PROSITE-ProRule" id="PRU00042"/>
    </source>
</evidence>
<dbReference type="PROSITE" id="PS00028">
    <property type="entry name" value="ZINC_FINGER_C2H2_1"/>
    <property type="match status" value="6"/>
</dbReference>
<dbReference type="Gene3D" id="3.30.160.60">
    <property type="entry name" value="Classic Zinc Finger"/>
    <property type="match status" value="8"/>
</dbReference>
<protein>
    <recommendedName>
        <fullName evidence="8">C2H2-type domain-containing protein</fullName>
    </recommendedName>
</protein>
<dbReference type="GO" id="GO:0008270">
    <property type="term" value="F:zinc ion binding"/>
    <property type="evidence" value="ECO:0007669"/>
    <property type="project" value="UniProtKB-KW"/>
</dbReference>
<evidence type="ECO:0000256" key="3">
    <source>
        <dbReference type="ARBA" id="ARBA00022737"/>
    </source>
</evidence>
<dbReference type="GO" id="GO:0048598">
    <property type="term" value="P:embryonic morphogenesis"/>
    <property type="evidence" value="ECO:0007669"/>
    <property type="project" value="UniProtKB-ARBA"/>
</dbReference>
<evidence type="ECO:0000313" key="10">
    <source>
        <dbReference type="Proteomes" id="UP001497623"/>
    </source>
</evidence>
<evidence type="ECO:0000259" key="8">
    <source>
        <dbReference type="PROSITE" id="PS50157"/>
    </source>
</evidence>
<dbReference type="Pfam" id="PF00096">
    <property type="entry name" value="zf-C2H2"/>
    <property type="match status" value="5"/>
</dbReference>
<evidence type="ECO:0000256" key="5">
    <source>
        <dbReference type="ARBA" id="ARBA00022833"/>
    </source>
</evidence>
<feature type="non-terminal residue" evidence="9">
    <location>
        <position position="392"/>
    </location>
</feature>
<organism evidence="9 10">
    <name type="scientific">Meganyctiphanes norvegica</name>
    <name type="common">Northern krill</name>
    <name type="synonym">Thysanopoda norvegica</name>
    <dbReference type="NCBI Taxonomy" id="48144"/>
    <lineage>
        <taxon>Eukaryota</taxon>
        <taxon>Metazoa</taxon>
        <taxon>Ecdysozoa</taxon>
        <taxon>Arthropoda</taxon>
        <taxon>Crustacea</taxon>
        <taxon>Multicrustacea</taxon>
        <taxon>Malacostraca</taxon>
        <taxon>Eumalacostraca</taxon>
        <taxon>Eucarida</taxon>
        <taxon>Euphausiacea</taxon>
        <taxon>Euphausiidae</taxon>
        <taxon>Meganyctiphanes</taxon>
    </lineage>
</organism>
<proteinExistence type="predicted"/>
<dbReference type="EMBL" id="CAXKWB010007146">
    <property type="protein sequence ID" value="CAL4085797.1"/>
    <property type="molecule type" value="Genomic_DNA"/>
</dbReference>
<comment type="caution">
    <text evidence="9">The sequence shown here is derived from an EMBL/GenBank/DDBJ whole genome shotgun (WGS) entry which is preliminary data.</text>
</comment>
<feature type="domain" description="C2H2-type" evidence="8">
    <location>
        <begin position="374"/>
        <end position="392"/>
    </location>
</feature>
<dbReference type="PROSITE" id="PS50157">
    <property type="entry name" value="ZINC_FINGER_C2H2_2"/>
    <property type="match status" value="7"/>
</dbReference>
<evidence type="ECO:0000313" key="9">
    <source>
        <dbReference type="EMBL" id="CAL4085797.1"/>
    </source>
</evidence>
<gene>
    <name evidence="9" type="ORF">MNOR_LOCUS12814</name>
</gene>
<accession>A0AAV2QLP0</accession>
<dbReference type="SMART" id="SM00355">
    <property type="entry name" value="ZnF_C2H2"/>
    <property type="match status" value="7"/>
</dbReference>
<name>A0AAV2QLP0_MEGNR</name>
<evidence type="ECO:0000256" key="2">
    <source>
        <dbReference type="ARBA" id="ARBA00022723"/>
    </source>
</evidence>
<keyword evidence="2" id="KW-0479">Metal-binding</keyword>
<dbReference type="FunFam" id="3.30.160.60:FF:000557">
    <property type="entry name" value="zinc finger and SCAN domain-containing protein 29"/>
    <property type="match status" value="1"/>
</dbReference>
<feature type="domain" description="C2H2-type" evidence="8">
    <location>
        <begin position="348"/>
        <end position="373"/>
    </location>
</feature>
<evidence type="ECO:0000256" key="4">
    <source>
        <dbReference type="ARBA" id="ARBA00022771"/>
    </source>
</evidence>
<dbReference type="FunFam" id="3.30.160.60:FF:000710">
    <property type="entry name" value="Zinc finger protein 768"/>
    <property type="match status" value="1"/>
</dbReference>
<dbReference type="Proteomes" id="UP001497623">
    <property type="component" value="Unassembled WGS sequence"/>
</dbReference>
<dbReference type="SUPFAM" id="SSF57667">
    <property type="entry name" value="beta-beta-alpha zinc fingers"/>
    <property type="match status" value="4"/>
</dbReference>
<feature type="domain" description="C2H2-type" evidence="8">
    <location>
        <begin position="267"/>
        <end position="294"/>
    </location>
</feature>
<comment type="subcellular location">
    <subcellularLocation>
        <location evidence="1">Nucleus</location>
    </subcellularLocation>
</comment>
<feature type="domain" description="C2H2-type" evidence="8">
    <location>
        <begin position="81"/>
        <end position="108"/>
    </location>
</feature>
<dbReference type="FunFam" id="3.30.160.60:FF:001498">
    <property type="entry name" value="Zinc finger protein 404"/>
    <property type="match status" value="3"/>
</dbReference>
<feature type="domain" description="C2H2-type" evidence="8">
    <location>
        <begin position="109"/>
        <end position="136"/>
    </location>
</feature>
<dbReference type="GO" id="GO:0010468">
    <property type="term" value="P:regulation of gene expression"/>
    <property type="evidence" value="ECO:0007669"/>
    <property type="project" value="TreeGrafter"/>
</dbReference>
<dbReference type="InterPro" id="IPR050331">
    <property type="entry name" value="Zinc_finger"/>
</dbReference>
<keyword evidence="3" id="KW-0677">Repeat</keyword>
<dbReference type="GO" id="GO:0005634">
    <property type="term" value="C:nucleus"/>
    <property type="evidence" value="ECO:0007669"/>
    <property type="project" value="UniProtKB-SubCell"/>
</dbReference>
<dbReference type="FunFam" id="3.30.160.60:FF:000624">
    <property type="entry name" value="zinc finger protein 697"/>
    <property type="match status" value="1"/>
</dbReference>
<dbReference type="PANTHER" id="PTHR16515">
    <property type="entry name" value="PR DOMAIN ZINC FINGER PROTEIN"/>
    <property type="match status" value="1"/>
</dbReference>
<keyword evidence="10" id="KW-1185">Reference proteome</keyword>
<reference evidence="9 10" key="1">
    <citation type="submission" date="2024-05" db="EMBL/GenBank/DDBJ databases">
        <authorList>
            <person name="Wallberg A."/>
        </authorList>
    </citation>
    <scope>NUCLEOTIDE SEQUENCE [LARGE SCALE GENOMIC DNA]</scope>
</reference>
<dbReference type="InterPro" id="IPR013087">
    <property type="entry name" value="Znf_C2H2_type"/>
</dbReference>
<feature type="domain" description="C2H2-type" evidence="8">
    <location>
        <begin position="25"/>
        <end position="52"/>
    </location>
</feature>
<dbReference type="AlphaFoldDB" id="A0AAV2QLP0"/>
<dbReference type="FunFam" id="3.30.160.60:FF:000100">
    <property type="entry name" value="Zinc finger 45-like"/>
    <property type="match status" value="1"/>
</dbReference>
<sequence length="392" mass="45585">MGWSANGKIAFWAKNYILNTFEHSHCCTRCIKAFTRKSDLTRHLRIHTGEKPFQCAQCSMSFTQRSCLTKHQRIHTREKPFQCAQCSKSFTRKHHLTEHLYIHTGEKPFQCAQCSKYFARKGTLIEHQIMHTKSLQCSKSRKAFTDQEIILYRTSYPVKRRGMFFLTLGPKNTKIVRIINDTTFPTILIIEIYATCSCISTLFHRCPINHLKRQNEHIRNSKVCLLLSCTNPNLQKKTSKVAYTKRAFTSKSDLTRHLGIHSGEKHFQCAQCSKSFTQTDHLTEHLSIHTERSHFNFPNVASLSYEKSLYRSTEHTHWKKSIINVLNATRKLSQTRVSTQRGGLHDWCTRCIKGFTRKSDLTRHLRIHTGEKPFQCAQCSKSFAQKSCLTKH</sequence>
<dbReference type="PANTHER" id="PTHR16515:SF58">
    <property type="entry name" value="ZINC FINGER PROTEIN 22"/>
    <property type="match status" value="1"/>
</dbReference>
<feature type="domain" description="C2H2-type" evidence="8">
    <location>
        <begin position="53"/>
        <end position="80"/>
    </location>
</feature>
<evidence type="ECO:0000256" key="6">
    <source>
        <dbReference type="ARBA" id="ARBA00023242"/>
    </source>
</evidence>
<dbReference type="InterPro" id="IPR036236">
    <property type="entry name" value="Znf_C2H2_sf"/>
</dbReference>
<keyword evidence="5" id="KW-0862">Zinc</keyword>